<evidence type="ECO:0000313" key="4">
    <source>
        <dbReference type="Proteomes" id="UP001152622"/>
    </source>
</evidence>
<keyword evidence="4" id="KW-1185">Reference proteome</keyword>
<feature type="region of interest" description="Disordered" evidence="1">
    <location>
        <begin position="91"/>
        <end position="121"/>
    </location>
</feature>
<feature type="chain" id="PRO_5040138257" evidence="2">
    <location>
        <begin position="18"/>
        <end position="250"/>
    </location>
</feature>
<organism evidence="3 4">
    <name type="scientific">Synaphobranchus kaupii</name>
    <name type="common">Kaup's arrowtooth eel</name>
    <dbReference type="NCBI Taxonomy" id="118154"/>
    <lineage>
        <taxon>Eukaryota</taxon>
        <taxon>Metazoa</taxon>
        <taxon>Chordata</taxon>
        <taxon>Craniata</taxon>
        <taxon>Vertebrata</taxon>
        <taxon>Euteleostomi</taxon>
        <taxon>Actinopterygii</taxon>
        <taxon>Neopterygii</taxon>
        <taxon>Teleostei</taxon>
        <taxon>Anguilliformes</taxon>
        <taxon>Synaphobranchidae</taxon>
        <taxon>Synaphobranchus</taxon>
    </lineage>
</organism>
<reference evidence="3" key="1">
    <citation type="journal article" date="2023" name="Science">
        <title>Genome structures resolve the early diversification of teleost fishes.</title>
        <authorList>
            <person name="Parey E."/>
            <person name="Louis A."/>
            <person name="Montfort J."/>
            <person name="Bouchez O."/>
            <person name="Roques C."/>
            <person name="Iampietro C."/>
            <person name="Lluch J."/>
            <person name="Castinel A."/>
            <person name="Donnadieu C."/>
            <person name="Desvignes T."/>
            <person name="Floi Bucao C."/>
            <person name="Jouanno E."/>
            <person name="Wen M."/>
            <person name="Mejri S."/>
            <person name="Dirks R."/>
            <person name="Jansen H."/>
            <person name="Henkel C."/>
            <person name="Chen W.J."/>
            <person name="Zahm M."/>
            <person name="Cabau C."/>
            <person name="Klopp C."/>
            <person name="Thompson A.W."/>
            <person name="Robinson-Rechavi M."/>
            <person name="Braasch I."/>
            <person name="Lecointre G."/>
            <person name="Bobe J."/>
            <person name="Postlethwait J.H."/>
            <person name="Berthelot C."/>
            <person name="Roest Crollius H."/>
            <person name="Guiguen Y."/>
        </authorList>
    </citation>
    <scope>NUCLEOTIDE SEQUENCE</scope>
    <source>
        <strain evidence="3">WJC10195</strain>
    </source>
</reference>
<proteinExistence type="predicted"/>
<feature type="signal peptide" evidence="2">
    <location>
        <begin position="1"/>
        <end position="17"/>
    </location>
</feature>
<evidence type="ECO:0000256" key="1">
    <source>
        <dbReference type="SAM" id="MobiDB-lite"/>
    </source>
</evidence>
<dbReference type="AlphaFoldDB" id="A0A9Q1F9B4"/>
<protein>
    <submittedName>
        <fullName evidence="3">Uncharacterized protein</fullName>
    </submittedName>
</protein>
<accession>A0A9Q1F9B4</accession>
<keyword evidence="2" id="KW-0732">Signal</keyword>
<name>A0A9Q1F9B4_SYNKA</name>
<feature type="region of interest" description="Disordered" evidence="1">
    <location>
        <begin position="151"/>
        <end position="170"/>
    </location>
</feature>
<evidence type="ECO:0000256" key="2">
    <source>
        <dbReference type="SAM" id="SignalP"/>
    </source>
</evidence>
<sequence length="250" mass="27133">MLSLHVALVLRIHIGRGLDCLPGLAAGAALWLPGPPGASVTAAAGLCVPMGTCRGDGSVTRALGVCAEQYEPPKLSDCIMRIDRTRFKQGRRFPLDNGQSPIDSLSPRRQPARIAPHSSGIWSQIRAESAAPGSFDKKDKEQMAGFVIPSSFQPARPRQCPPHARARTEHRSLNRPTTTCYQPVGMDLHKQMEVRRSPTERTVPVTHAKQCNVNNLASTGVLKAGHLECSLDLSVNPWPLSEAVDFQVPR</sequence>
<dbReference type="Proteomes" id="UP001152622">
    <property type="component" value="Chromosome 7"/>
</dbReference>
<gene>
    <name evidence="3" type="ORF">SKAU_G00213230</name>
</gene>
<dbReference type="OrthoDB" id="10662245at2759"/>
<comment type="caution">
    <text evidence="3">The sequence shown here is derived from an EMBL/GenBank/DDBJ whole genome shotgun (WGS) entry which is preliminary data.</text>
</comment>
<evidence type="ECO:0000313" key="3">
    <source>
        <dbReference type="EMBL" id="KAJ8353756.1"/>
    </source>
</evidence>
<dbReference type="EMBL" id="JAINUF010000007">
    <property type="protein sequence ID" value="KAJ8353756.1"/>
    <property type="molecule type" value="Genomic_DNA"/>
</dbReference>